<sequence length="1207" mass="126560">MKAFIALGSVIVVALVVLLVGPLFVDWTVYRSQFEEEASRLLGQKVEVRGKASARLLPFPSVTFDDVVIGDRADPILSIASFRMDAELAPYLSGEIRIFDMRLDAPRLTIPIEADGSVRWPVTDGASADGTSVVLESVAIAGGSIVLEDRRAGRRFAFTNVNAELAAQSLAGPFVGTATLNADDEPLTLNLSTGRVDAASGLPVRLTTISTRLDVSASVDAVFSNKPDRPIVDGKIRIATPATAEPDEAETTRFLPPGEATAAIQLTTHEASLTDVRIEVGNAAQPYVVEGNARLAIGAIPHFDLTVRGQATDFDRLAPSNGSSSPTFQQRLASLRGLIERLPTSDIPGRVQLSLPLLTVGDTTLRNLSFVGSPTADGWSVETFSAELPGRSQIEASGLAALRTDPSFKGSLLLAVRQPAAFFNWVGLASATELVSLSRAGLQADVEFSTDTQRLSGLEIDLDGGTLTGSVQRTMRPEGTVNLVDLKGGSVDLRPLAAVVRTLPNADTISSERFDVQFDAGPVTFASYRANHLAADFMLQNGLLEIADMTADDFAGASIHAEGTIADLFDAPKPDLGIDVHAEEPSGLLSLLADLAPDSPFFRTLQTRAGTIAPLTLAGTLASPTGEQTRDLLLALSGTAGGTATDLRLALENGLAAQSLDGRFGLDAMLENDNAAILLGQLGRPVVAIDGLSPLRISLSASGAPDHPIATSLVVEANDTKASLNGSITLDATGVTSVSAEVLARSEDVAPWLTTLGIAAGQGLERVPLDVAGRLTWSPHAWEMSAFKGAVADERVMATLAANGSAPVVGSLEVSALAADWLQRVALGLEQRTVDTAFGRSLMPKRAFSVDVAADRLTNGNETVGRDLQLLLSGDGSGLLQAQEVSVSTGTARATGEITLRNVDGLVNVEGNGALLQLELPNEGVLAGQMDVSGQLAGAGRNLSEIISSLNGSGMATLRNARIFGLSPDILTPVMLAADSQTAALDAATVAQLVSETGDGSSFSLGSRTLSFQIGAGTLRTDPFEANDDGADLQGDVAIRLSDGELSGQLTLRPKTSDVVPGSEPPRVDYRIAGTVATPDLEARTEALTSYVGIRAYQREQARVDALREDLSETARLRREARLYRERTTIRDERTQARQAAEAASRRQLVEEEEERRKAAQAAAQSIEPIPATPPGLPDLSGTVTPQGPSPPGSSNGLPGVRAFPSF</sequence>
<dbReference type="AlphaFoldDB" id="A0A1H0GRX0"/>
<evidence type="ECO:0000313" key="3">
    <source>
        <dbReference type="EMBL" id="SDO09598.1"/>
    </source>
</evidence>
<evidence type="ECO:0000259" key="2">
    <source>
        <dbReference type="Pfam" id="PF05170"/>
    </source>
</evidence>
<keyword evidence="4" id="KW-1185">Reference proteome</keyword>
<name>A0A1H0GRX0_9HYPH</name>
<evidence type="ECO:0000256" key="1">
    <source>
        <dbReference type="SAM" id="MobiDB-lite"/>
    </source>
</evidence>
<dbReference type="OrthoDB" id="9816380at2"/>
<dbReference type="GO" id="GO:0090313">
    <property type="term" value="P:regulation of protein targeting to membrane"/>
    <property type="evidence" value="ECO:0007669"/>
    <property type="project" value="TreeGrafter"/>
</dbReference>
<dbReference type="Pfam" id="PF05170">
    <property type="entry name" value="AsmA"/>
    <property type="match status" value="1"/>
</dbReference>
<accession>A0A1H0GRX0</accession>
<dbReference type="RefSeq" id="WP_139183969.1">
    <property type="nucleotide sequence ID" value="NZ_FNIT01000003.1"/>
</dbReference>
<dbReference type="InterPro" id="IPR052894">
    <property type="entry name" value="AsmA-related"/>
</dbReference>
<organism evidence="3 4">
    <name type="scientific">Aureimonas jatrophae</name>
    <dbReference type="NCBI Taxonomy" id="1166073"/>
    <lineage>
        <taxon>Bacteria</taxon>
        <taxon>Pseudomonadati</taxon>
        <taxon>Pseudomonadota</taxon>
        <taxon>Alphaproteobacteria</taxon>
        <taxon>Hyphomicrobiales</taxon>
        <taxon>Aurantimonadaceae</taxon>
        <taxon>Aureimonas</taxon>
    </lineage>
</organism>
<dbReference type="Proteomes" id="UP000198793">
    <property type="component" value="Unassembled WGS sequence"/>
</dbReference>
<protein>
    <submittedName>
        <fullName evidence="3">Uncharacterized protein involved in outer membrane biogenesis</fullName>
    </submittedName>
</protein>
<dbReference type="EMBL" id="FNIT01000003">
    <property type="protein sequence ID" value="SDO09598.1"/>
    <property type="molecule type" value="Genomic_DNA"/>
</dbReference>
<feature type="compositionally biased region" description="Low complexity" evidence="1">
    <location>
        <begin position="1181"/>
        <end position="1200"/>
    </location>
</feature>
<dbReference type="PANTHER" id="PTHR30441:SF4">
    <property type="entry name" value="PROTEIN ASMA"/>
    <property type="match status" value="1"/>
</dbReference>
<proteinExistence type="predicted"/>
<dbReference type="InterPro" id="IPR007844">
    <property type="entry name" value="AsmA"/>
</dbReference>
<gene>
    <name evidence="3" type="ORF">SAMN05192530_103286</name>
</gene>
<reference evidence="3 4" key="1">
    <citation type="submission" date="2016-10" db="EMBL/GenBank/DDBJ databases">
        <authorList>
            <person name="de Groot N.N."/>
        </authorList>
    </citation>
    <scope>NUCLEOTIDE SEQUENCE [LARGE SCALE GENOMIC DNA]</scope>
    <source>
        <strain evidence="4">L7-484,KACC 16230,DSM 25025</strain>
    </source>
</reference>
<evidence type="ECO:0000313" key="4">
    <source>
        <dbReference type="Proteomes" id="UP000198793"/>
    </source>
</evidence>
<feature type="compositionally biased region" description="Low complexity" evidence="1">
    <location>
        <begin position="1160"/>
        <end position="1170"/>
    </location>
</feature>
<feature type="compositionally biased region" description="Basic and acidic residues" evidence="1">
    <location>
        <begin position="1144"/>
        <end position="1158"/>
    </location>
</feature>
<dbReference type="GO" id="GO:0005886">
    <property type="term" value="C:plasma membrane"/>
    <property type="evidence" value="ECO:0007669"/>
    <property type="project" value="TreeGrafter"/>
</dbReference>
<dbReference type="PANTHER" id="PTHR30441">
    <property type="entry name" value="DUF748 DOMAIN-CONTAINING PROTEIN"/>
    <property type="match status" value="1"/>
</dbReference>
<feature type="domain" description="AsmA" evidence="2">
    <location>
        <begin position="9"/>
        <end position="173"/>
    </location>
</feature>
<dbReference type="STRING" id="1166073.SAMN05192530_103286"/>
<feature type="region of interest" description="Disordered" evidence="1">
    <location>
        <begin position="1132"/>
        <end position="1207"/>
    </location>
</feature>